<dbReference type="EC" id="3.1.3.48" evidence="5"/>
<keyword evidence="2 5" id="KW-0378">Hydrolase</keyword>
<keyword evidence="3 5" id="KW-0904">Protein phosphatase</keyword>
<dbReference type="RefSeq" id="WP_204516612.1">
    <property type="nucleotide sequence ID" value="NZ_BAABIN010000009.1"/>
</dbReference>
<comment type="caution">
    <text evidence="6">The sequence shown here is derived from an EMBL/GenBank/DDBJ whole genome shotgun (WGS) entry which is preliminary data.</text>
</comment>
<proteinExistence type="inferred from homology"/>
<dbReference type="GO" id="GO:0030145">
    <property type="term" value="F:manganese ion binding"/>
    <property type="evidence" value="ECO:0007669"/>
    <property type="project" value="UniProtKB-UniRule"/>
</dbReference>
<organism evidence="6 7">
    <name type="scientific">Brevibacillus fulvus</name>
    <dbReference type="NCBI Taxonomy" id="1125967"/>
    <lineage>
        <taxon>Bacteria</taxon>
        <taxon>Bacillati</taxon>
        <taxon>Bacillota</taxon>
        <taxon>Bacilli</taxon>
        <taxon>Bacillales</taxon>
        <taxon>Paenibacillaceae</taxon>
        <taxon>Brevibacillus</taxon>
    </lineage>
</organism>
<evidence type="ECO:0000256" key="2">
    <source>
        <dbReference type="ARBA" id="ARBA00022801"/>
    </source>
</evidence>
<dbReference type="EMBL" id="JAFBEB010000001">
    <property type="protein sequence ID" value="MBM7588895.1"/>
    <property type="molecule type" value="Genomic_DNA"/>
</dbReference>
<dbReference type="PANTHER" id="PTHR39181:SF1">
    <property type="entry name" value="TYROSINE-PROTEIN PHOSPHATASE YWQE"/>
    <property type="match status" value="1"/>
</dbReference>
<sequence>MVDIHAHLLPGIDDGAKSMEEALEMARIAWLDGITDMFVTPHSHDGLFVNHTELITAKLEQLQALLRLKKIPLRLHIGAEIHIHSDLLTNLRTGELPTLGNQQKYVLLELPSLQLPRFTDQLLAALLEHGITPIIAHPERLVVIAEQPQWLANWIERGAIAQVTADSLLGKQGKRVQRAAETLIRQRLVHLLASDAHHADRRTPRLSHAFARLHQLVSEAEVQTYLHNGEAIVNGQPCRVVEPAVSSRRKWWFW</sequence>
<reference evidence="6" key="1">
    <citation type="submission" date="2021-01" db="EMBL/GenBank/DDBJ databases">
        <title>Genomic Encyclopedia of Type Strains, Phase IV (KMG-IV): sequencing the most valuable type-strain genomes for metagenomic binning, comparative biology and taxonomic classification.</title>
        <authorList>
            <person name="Goeker M."/>
        </authorList>
    </citation>
    <scope>NUCLEOTIDE SEQUENCE</scope>
    <source>
        <strain evidence="6">DSM 25523</strain>
    </source>
</reference>
<keyword evidence="7" id="KW-1185">Reference proteome</keyword>
<gene>
    <name evidence="6" type="ORF">JOD01_000481</name>
</gene>
<dbReference type="InterPro" id="IPR016195">
    <property type="entry name" value="Pol/histidinol_Pase-like"/>
</dbReference>
<dbReference type="Proteomes" id="UP000717624">
    <property type="component" value="Unassembled WGS sequence"/>
</dbReference>
<protein>
    <recommendedName>
        <fullName evidence="5">Tyrosine-protein phosphatase</fullName>
        <ecNumber evidence="5">3.1.3.48</ecNumber>
    </recommendedName>
</protein>
<accession>A0A938Y0I4</accession>
<comment type="similarity">
    <text evidence="1 5">Belongs to the metallo-dependent hydrolases superfamily. CpsB/CapC family.</text>
</comment>
<dbReference type="PANTHER" id="PTHR39181">
    <property type="entry name" value="TYROSINE-PROTEIN PHOSPHATASE YWQE"/>
    <property type="match status" value="1"/>
</dbReference>
<evidence type="ECO:0000313" key="7">
    <source>
        <dbReference type="Proteomes" id="UP000717624"/>
    </source>
</evidence>
<name>A0A938Y0I4_9BACL</name>
<dbReference type="GO" id="GO:0004725">
    <property type="term" value="F:protein tyrosine phosphatase activity"/>
    <property type="evidence" value="ECO:0007669"/>
    <property type="project" value="UniProtKB-UniRule"/>
</dbReference>
<evidence type="ECO:0000313" key="6">
    <source>
        <dbReference type="EMBL" id="MBM7588895.1"/>
    </source>
</evidence>
<dbReference type="SUPFAM" id="SSF89550">
    <property type="entry name" value="PHP domain-like"/>
    <property type="match status" value="1"/>
</dbReference>
<dbReference type="AlphaFoldDB" id="A0A938Y0I4"/>
<dbReference type="InterPro" id="IPR016667">
    <property type="entry name" value="Caps_polysacc_synth_CpsB/CapC"/>
</dbReference>
<dbReference type="Pfam" id="PF19567">
    <property type="entry name" value="CpsB_CapC"/>
    <property type="match status" value="1"/>
</dbReference>
<evidence type="ECO:0000256" key="5">
    <source>
        <dbReference type="PIRNR" id="PIRNR016557"/>
    </source>
</evidence>
<dbReference type="Gene3D" id="3.20.20.140">
    <property type="entry name" value="Metal-dependent hydrolases"/>
    <property type="match status" value="1"/>
</dbReference>
<evidence type="ECO:0000256" key="1">
    <source>
        <dbReference type="ARBA" id="ARBA00005750"/>
    </source>
</evidence>
<comment type="catalytic activity">
    <reaction evidence="4 5">
        <text>O-phospho-L-tyrosyl-[protein] + H2O = L-tyrosyl-[protein] + phosphate</text>
        <dbReference type="Rhea" id="RHEA:10684"/>
        <dbReference type="Rhea" id="RHEA-COMP:10136"/>
        <dbReference type="Rhea" id="RHEA-COMP:20101"/>
        <dbReference type="ChEBI" id="CHEBI:15377"/>
        <dbReference type="ChEBI" id="CHEBI:43474"/>
        <dbReference type="ChEBI" id="CHEBI:46858"/>
        <dbReference type="ChEBI" id="CHEBI:61978"/>
        <dbReference type="EC" id="3.1.3.48"/>
    </reaction>
</comment>
<evidence type="ECO:0000256" key="3">
    <source>
        <dbReference type="ARBA" id="ARBA00022912"/>
    </source>
</evidence>
<dbReference type="PIRSF" id="PIRSF016557">
    <property type="entry name" value="Caps_synth_CpsB"/>
    <property type="match status" value="1"/>
</dbReference>
<evidence type="ECO:0000256" key="4">
    <source>
        <dbReference type="ARBA" id="ARBA00051722"/>
    </source>
</evidence>